<dbReference type="EMBL" id="JBEPMB010000002">
    <property type="protein sequence ID" value="MET3613816.1"/>
    <property type="molecule type" value="Genomic_DNA"/>
</dbReference>
<sequence>MQYMLLIYENEEIFGGPEKSGPIMAEVGPKHFAFIGEMGAARLGGAGLKGTAFATTVRTENGQQTIHDGPFAETKEQLGGYYLIEAPDLDAAIALAKKVPLGRDGAIEIRPLIPMPPGMTR</sequence>
<evidence type="ECO:0000259" key="2">
    <source>
        <dbReference type="Pfam" id="PF03795"/>
    </source>
</evidence>
<dbReference type="Pfam" id="PF03795">
    <property type="entry name" value="YCII"/>
    <property type="match status" value="1"/>
</dbReference>
<comment type="similarity">
    <text evidence="1">Belongs to the YciI family.</text>
</comment>
<dbReference type="PANTHER" id="PTHR35174">
    <property type="entry name" value="BLL7171 PROTEIN-RELATED"/>
    <property type="match status" value="1"/>
</dbReference>
<keyword evidence="4" id="KW-1185">Reference proteome</keyword>
<name>A0ABV2IZF0_9HYPH</name>
<evidence type="ECO:0000313" key="4">
    <source>
        <dbReference type="Proteomes" id="UP001549047"/>
    </source>
</evidence>
<comment type="caution">
    <text evidence="3">The sequence shown here is derived from an EMBL/GenBank/DDBJ whole genome shotgun (WGS) entry which is preliminary data.</text>
</comment>
<dbReference type="SUPFAM" id="SSF54909">
    <property type="entry name" value="Dimeric alpha+beta barrel"/>
    <property type="match status" value="1"/>
</dbReference>
<dbReference type="PANTHER" id="PTHR35174:SF3">
    <property type="entry name" value="BLL7171 PROTEIN"/>
    <property type="match status" value="1"/>
</dbReference>
<protein>
    <recommendedName>
        <fullName evidence="2">YCII-related domain-containing protein</fullName>
    </recommendedName>
</protein>
<organism evidence="3 4">
    <name type="scientific">Rhizobium aquaticum</name>
    <dbReference type="NCBI Taxonomy" id="1549636"/>
    <lineage>
        <taxon>Bacteria</taxon>
        <taxon>Pseudomonadati</taxon>
        <taxon>Pseudomonadota</taxon>
        <taxon>Alphaproteobacteria</taxon>
        <taxon>Hyphomicrobiales</taxon>
        <taxon>Rhizobiaceae</taxon>
        <taxon>Rhizobium/Agrobacterium group</taxon>
        <taxon>Rhizobium</taxon>
    </lineage>
</organism>
<dbReference type="InterPro" id="IPR005545">
    <property type="entry name" value="YCII"/>
</dbReference>
<evidence type="ECO:0000313" key="3">
    <source>
        <dbReference type="EMBL" id="MET3613816.1"/>
    </source>
</evidence>
<dbReference type="Proteomes" id="UP001549047">
    <property type="component" value="Unassembled WGS sequence"/>
</dbReference>
<dbReference type="RefSeq" id="WP_354556319.1">
    <property type="nucleotide sequence ID" value="NZ_JBEPMB010000002.1"/>
</dbReference>
<feature type="domain" description="YCII-related" evidence="2">
    <location>
        <begin position="1"/>
        <end position="115"/>
    </location>
</feature>
<proteinExistence type="inferred from homology"/>
<accession>A0ABV2IZF0</accession>
<dbReference type="Gene3D" id="3.30.70.1060">
    <property type="entry name" value="Dimeric alpha+beta barrel"/>
    <property type="match status" value="1"/>
</dbReference>
<dbReference type="InterPro" id="IPR011008">
    <property type="entry name" value="Dimeric_a/b-barrel"/>
</dbReference>
<evidence type="ECO:0000256" key="1">
    <source>
        <dbReference type="ARBA" id="ARBA00007689"/>
    </source>
</evidence>
<reference evidence="3 4" key="1">
    <citation type="submission" date="2024-06" db="EMBL/GenBank/DDBJ databases">
        <title>Genomic Encyclopedia of Type Strains, Phase IV (KMG-IV): sequencing the most valuable type-strain genomes for metagenomic binning, comparative biology and taxonomic classification.</title>
        <authorList>
            <person name="Goeker M."/>
        </authorList>
    </citation>
    <scope>NUCLEOTIDE SEQUENCE [LARGE SCALE GENOMIC DNA]</scope>
    <source>
        <strain evidence="3 4">DSM 29780</strain>
    </source>
</reference>
<gene>
    <name evidence="3" type="ORF">ABID16_002145</name>
</gene>